<keyword evidence="1" id="KW-1133">Transmembrane helix</keyword>
<evidence type="ECO:0008006" key="4">
    <source>
        <dbReference type="Google" id="ProtNLM"/>
    </source>
</evidence>
<name>A0ABQ0RTV0_9PSEU</name>
<evidence type="ECO:0000313" key="3">
    <source>
        <dbReference type="Proteomes" id="UP000320693"/>
    </source>
</evidence>
<proteinExistence type="predicted"/>
<evidence type="ECO:0000313" key="2">
    <source>
        <dbReference type="EMBL" id="GEC24097.1"/>
    </source>
</evidence>
<organism evidence="2 3">
    <name type="scientific">Pseudonocardia saturnea</name>
    <dbReference type="NCBI Taxonomy" id="33909"/>
    <lineage>
        <taxon>Bacteria</taxon>
        <taxon>Bacillati</taxon>
        <taxon>Actinomycetota</taxon>
        <taxon>Actinomycetes</taxon>
        <taxon>Pseudonocardiales</taxon>
        <taxon>Pseudonocardiaceae</taxon>
        <taxon>Pseudonocardia</taxon>
    </lineage>
</organism>
<evidence type="ECO:0000256" key="1">
    <source>
        <dbReference type="SAM" id="Phobius"/>
    </source>
</evidence>
<keyword evidence="3" id="KW-1185">Reference proteome</keyword>
<dbReference type="EMBL" id="BJNH01000013">
    <property type="protein sequence ID" value="GEC24097.1"/>
    <property type="molecule type" value="Genomic_DNA"/>
</dbReference>
<feature type="transmembrane region" description="Helical" evidence="1">
    <location>
        <begin position="36"/>
        <end position="54"/>
    </location>
</feature>
<keyword evidence="1" id="KW-0812">Transmembrane</keyword>
<protein>
    <recommendedName>
        <fullName evidence="4">MFS transporter</fullName>
    </recommendedName>
</protein>
<accession>A0ABQ0RTV0</accession>
<keyword evidence="1" id="KW-0472">Membrane</keyword>
<sequence length="59" mass="6037">MRTVPDTPPASRGSRSPRASGVFCAQLAGTGAGDHIAVLLATTVAAALPASWTYRNARL</sequence>
<dbReference type="Proteomes" id="UP000320693">
    <property type="component" value="Unassembled WGS sequence"/>
</dbReference>
<comment type="caution">
    <text evidence="2">The sequence shown here is derived from an EMBL/GenBank/DDBJ whole genome shotgun (WGS) entry which is preliminary data.</text>
</comment>
<gene>
    <name evidence="2" type="ORF">PSA01_11260</name>
</gene>
<reference evidence="2 3" key="1">
    <citation type="submission" date="2019-06" db="EMBL/GenBank/DDBJ databases">
        <title>Whole genome shotgun sequence of Pseudonocardia saturnea NBRC 14499.</title>
        <authorList>
            <person name="Hosoyama A."/>
            <person name="Uohara A."/>
            <person name="Ohji S."/>
            <person name="Ichikawa N."/>
        </authorList>
    </citation>
    <scope>NUCLEOTIDE SEQUENCE [LARGE SCALE GENOMIC DNA]</scope>
    <source>
        <strain evidence="2 3">NBRC 14499</strain>
    </source>
</reference>